<gene>
    <name evidence="4 9" type="primary">proC</name>
    <name evidence="9" type="ORF">NKI27_18125</name>
</gene>
<keyword evidence="2 4" id="KW-0521">NADP</keyword>
<accession>A0ABY6N1P2</accession>
<dbReference type="Pfam" id="PF03807">
    <property type="entry name" value="F420_oxidored"/>
    <property type="match status" value="1"/>
</dbReference>
<dbReference type="EC" id="1.5.1.2" evidence="4 5"/>
<evidence type="ECO:0000256" key="5">
    <source>
        <dbReference type="NCBIfam" id="TIGR00112"/>
    </source>
</evidence>
<feature type="transmembrane region" description="Helical" evidence="6">
    <location>
        <begin position="7"/>
        <end position="28"/>
    </location>
</feature>
<comment type="catalytic activity">
    <reaction evidence="4">
        <text>L-proline + NADP(+) = (S)-1-pyrroline-5-carboxylate + NADPH + 2 H(+)</text>
        <dbReference type="Rhea" id="RHEA:14109"/>
        <dbReference type="ChEBI" id="CHEBI:15378"/>
        <dbReference type="ChEBI" id="CHEBI:17388"/>
        <dbReference type="ChEBI" id="CHEBI:57783"/>
        <dbReference type="ChEBI" id="CHEBI:58349"/>
        <dbReference type="ChEBI" id="CHEBI:60039"/>
        <dbReference type="EC" id="1.5.1.2"/>
    </reaction>
</comment>
<proteinExistence type="inferred from homology"/>
<dbReference type="HAMAP" id="MF_01925">
    <property type="entry name" value="P5C_reductase"/>
    <property type="match status" value="1"/>
</dbReference>
<comment type="similarity">
    <text evidence="1 4">Belongs to the pyrroline-5-carboxylate reductase family.</text>
</comment>
<dbReference type="InterPro" id="IPR008927">
    <property type="entry name" value="6-PGluconate_DH-like_C_sf"/>
</dbReference>
<evidence type="ECO:0000256" key="3">
    <source>
        <dbReference type="ARBA" id="ARBA00023002"/>
    </source>
</evidence>
<comment type="subcellular location">
    <subcellularLocation>
        <location evidence="4">Cytoplasm</location>
    </subcellularLocation>
</comment>
<keyword evidence="4" id="KW-0641">Proline biosynthesis</keyword>
<dbReference type="InterPro" id="IPR000304">
    <property type="entry name" value="Pyrroline-COOH_reductase"/>
</dbReference>
<dbReference type="InterPro" id="IPR036291">
    <property type="entry name" value="NAD(P)-bd_dom_sf"/>
</dbReference>
<evidence type="ECO:0000256" key="4">
    <source>
        <dbReference type="HAMAP-Rule" id="MF_01925"/>
    </source>
</evidence>
<keyword evidence="4" id="KW-0028">Amino-acid biosynthesis</keyword>
<dbReference type="Pfam" id="PF14748">
    <property type="entry name" value="P5CR_dimer"/>
    <property type="match status" value="1"/>
</dbReference>
<keyword evidence="6" id="KW-0812">Transmembrane</keyword>
<keyword evidence="4" id="KW-0963">Cytoplasm</keyword>
<dbReference type="SUPFAM" id="SSF51735">
    <property type="entry name" value="NAD(P)-binding Rossmann-fold domains"/>
    <property type="match status" value="1"/>
</dbReference>
<comment type="function">
    <text evidence="4">Catalyzes the reduction of 1-pyrroline-5-carboxylate (PCA) to L-proline.</text>
</comment>
<keyword evidence="6" id="KW-1133">Transmembrane helix</keyword>
<dbReference type="PIRSF" id="PIRSF000193">
    <property type="entry name" value="Pyrrol-5-carb_rd"/>
    <property type="match status" value="1"/>
</dbReference>
<keyword evidence="6" id="KW-0472">Membrane</keyword>
<keyword evidence="3 4" id="KW-0560">Oxidoreductase</keyword>
<protein>
    <recommendedName>
        <fullName evidence="4 5">Pyrroline-5-carboxylate reductase</fullName>
        <shortName evidence="4">P5C reductase</shortName>
        <shortName evidence="4">P5CR</shortName>
        <ecNumber evidence="4 5">1.5.1.2</ecNumber>
    </recommendedName>
    <alternativeName>
        <fullName evidence="4">PCA reductase</fullName>
    </alternativeName>
</protein>
<dbReference type="GO" id="GO:0004735">
    <property type="term" value="F:pyrroline-5-carboxylate reductase activity"/>
    <property type="evidence" value="ECO:0007669"/>
    <property type="project" value="UniProtKB-EC"/>
</dbReference>
<dbReference type="PANTHER" id="PTHR11645">
    <property type="entry name" value="PYRROLINE-5-CARBOXYLATE REDUCTASE"/>
    <property type="match status" value="1"/>
</dbReference>
<evidence type="ECO:0000259" key="7">
    <source>
        <dbReference type="Pfam" id="PF03807"/>
    </source>
</evidence>
<dbReference type="RefSeq" id="WP_265047423.1">
    <property type="nucleotide sequence ID" value="NZ_CP100390.1"/>
</dbReference>
<dbReference type="SUPFAM" id="SSF48179">
    <property type="entry name" value="6-phosphogluconate dehydrogenase C-terminal domain-like"/>
    <property type="match status" value="1"/>
</dbReference>
<dbReference type="Gene3D" id="3.40.50.720">
    <property type="entry name" value="NAD(P)-binding Rossmann-like Domain"/>
    <property type="match status" value="1"/>
</dbReference>
<dbReference type="NCBIfam" id="TIGR00112">
    <property type="entry name" value="proC"/>
    <property type="match status" value="1"/>
</dbReference>
<dbReference type="PANTHER" id="PTHR11645:SF0">
    <property type="entry name" value="PYRROLINE-5-CARBOXYLATE REDUCTASE 3"/>
    <property type="match status" value="1"/>
</dbReference>
<evidence type="ECO:0000259" key="8">
    <source>
        <dbReference type="Pfam" id="PF14748"/>
    </source>
</evidence>
<name>A0ABY6N1P2_9ALTE</name>
<evidence type="ECO:0000256" key="6">
    <source>
        <dbReference type="SAM" id="Phobius"/>
    </source>
</evidence>
<comment type="pathway">
    <text evidence="4">Amino-acid biosynthesis; L-proline biosynthesis; L-proline from L-glutamate 5-semialdehyde: step 1/1.</text>
</comment>
<comment type="catalytic activity">
    <reaction evidence="4">
        <text>L-proline + NAD(+) = (S)-1-pyrroline-5-carboxylate + NADH + 2 H(+)</text>
        <dbReference type="Rhea" id="RHEA:14105"/>
        <dbReference type="ChEBI" id="CHEBI:15378"/>
        <dbReference type="ChEBI" id="CHEBI:17388"/>
        <dbReference type="ChEBI" id="CHEBI:57540"/>
        <dbReference type="ChEBI" id="CHEBI:57945"/>
        <dbReference type="ChEBI" id="CHEBI:60039"/>
        <dbReference type="EC" id="1.5.1.2"/>
    </reaction>
</comment>
<keyword evidence="10" id="KW-1185">Reference proteome</keyword>
<reference evidence="9" key="1">
    <citation type="submission" date="2022-06" db="EMBL/GenBank/DDBJ databases">
        <title>Alkalimarinus sp. nov., isolated from gut of a Alitta virens.</title>
        <authorList>
            <person name="Yang A.I."/>
            <person name="Shin N.-R."/>
        </authorList>
    </citation>
    <scope>NUCLEOTIDE SEQUENCE</scope>
    <source>
        <strain evidence="9">A2M4</strain>
    </source>
</reference>
<dbReference type="InterPro" id="IPR028939">
    <property type="entry name" value="P5C_Rdtase_cat_N"/>
</dbReference>
<dbReference type="EMBL" id="CP100390">
    <property type="protein sequence ID" value="UZE95940.1"/>
    <property type="molecule type" value="Genomic_DNA"/>
</dbReference>
<evidence type="ECO:0000256" key="2">
    <source>
        <dbReference type="ARBA" id="ARBA00022857"/>
    </source>
</evidence>
<dbReference type="InterPro" id="IPR029036">
    <property type="entry name" value="P5CR_dimer"/>
</dbReference>
<feature type="domain" description="Pyrroline-5-carboxylate reductase catalytic N-terminal" evidence="7">
    <location>
        <begin position="7"/>
        <end position="101"/>
    </location>
</feature>
<feature type="domain" description="Pyrroline-5-carboxylate reductase dimerisation" evidence="8">
    <location>
        <begin position="165"/>
        <end position="269"/>
    </location>
</feature>
<evidence type="ECO:0000313" key="10">
    <source>
        <dbReference type="Proteomes" id="UP001163739"/>
    </source>
</evidence>
<dbReference type="Proteomes" id="UP001163739">
    <property type="component" value="Chromosome"/>
</dbReference>
<organism evidence="9 10">
    <name type="scientific">Alkalimarinus alittae</name>
    <dbReference type="NCBI Taxonomy" id="2961619"/>
    <lineage>
        <taxon>Bacteria</taxon>
        <taxon>Pseudomonadati</taxon>
        <taxon>Pseudomonadota</taxon>
        <taxon>Gammaproteobacteria</taxon>
        <taxon>Alteromonadales</taxon>
        <taxon>Alteromonadaceae</taxon>
        <taxon>Alkalimarinus</taxon>
    </lineage>
</organism>
<evidence type="ECO:0000313" key="9">
    <source>
        <dbReference type="EMBL" id="UZE95940.1"/>
    </source>
</evidence>
<dbReference type="Gene3D" id="1.10.3730.10">
    <property type="entry name" value="ProC C-terminal domain-like"/>
    <property type="match status" value="1"/>
</dbReference>
<evidence type="ECO:0000256" key="1">
    <source>
        <dbReference type="ARBA" id="ARBA00005525"/>
    </source>
</evidence>
<sequence length="276" mass="29128">MDKKPHIVFIGAGNMASSIIGGLVASGYPASLISASAPSQEHLDALSTKYQINTTQNNHSVAAEADILVLAVKPQILQAVCTDLASPLNDKNPLIISIAAGVETPHIEQWLGKTLPIIRCMPNTPALVSQGASGLFANAQVSAEQRQQADEIFQSIGVTQWITLEDQMHGITALSGSGPAYFFLMMEALEDAAVKTGIPRETARKLGIQTVLGAAEMAKQSELEPAQLKRNVMSPGGTTERAIQSFEDGGIRAIFATAVSAAANRSKELAELLGKQ</sequence>